<organism evidence="2 3">
    <name type="scientific">Guyanagaster necrorhizus</name>
    <dbReference type="NCBI Taxonomy" id="856835"/>
    <lineage>
        <taxon>Eukaryota</taxon>
        <taxon>Fungi</taxon>
        <taxon>Dikarya</taxon>
        <taxon>Basidiomycota</taxon>
        <taxon>Agaricomycotina</taxon>
        <taxon>Agaricomycetes</taxon>
        <taxon>Agaricomycetidae</taxon>
        <taxon>Agaricales</taxon>
        <taxon>Marasmiineae</taxon>
        <taxon>Physalacriaceae</taxon>
        <taxon>Guyanagaster</taxon>
    </lineage>
</organism>
<evidence type="ECO:0000313" key="3">
    <source>
        <dbReference type="Proteomes" id="UP000812287"/>
    </source>
</evidence>
<proteinExistence type="predicted"/>
<gene>
    <name evidence="2" type="ORF">BT62DRAFT_90061</name>
</gene>
<dbReference type="AlphaFoldDB" id="A0A9P7VTZ9"/>
<dbReference type="EMBL" id="MU250533">
    <property type="protein sequence ID" value="KAG7446837.1"/>
    <property type="molecule type" value="Genomic_DNA"/>
</dbReference>
<protein>
    <submittedName>
        <fullName evidence="2">Uncharacterized protein</fullName>
    </submittedName>
</protein>
<evidence type="ECO:0000313" key="2">
    <source>
        <dbReference type="EMBL" id="KAG7446837.1"/>
    </source>
</evidence>
<sequence length="174" mass="19648">MRQLQQSSSQGWPINSITASLRCCDIPPASILGEGGGGHGNQPSLGACESYGPFSNSKPVHAGMLMVAFYRYAKKLPVRKPFPRIRPNVPCILSINITLHIKNLHTIRRKQVLPSRLHIPCSMMLSKFIDGRRRSRISWVCVFWNIELQGSYGQKSSDPRRVSTTRTQRRELHP</sequence>
<dbReference type="Proteomes" id="UP000812287">
    <property type="component" value="Unassembled WGS sequence"/>
</dbReference>
<keyword evidence="3" id="KW-1185">Reference proteome</keyword>
<accession>A0A9P7VTZ9</accession>
<name>A0A9P7VTZ9_9AGAR</name>
<feature type="compositionally biased region" description="Polar residues" evidence="1">
    <location>
        <begin position="152"/>
        <end position="166"/>
    </location>
</feature>
<comment type="caution">
    <text evidence="2">The sequence shown here is derived from an EMBL/GenBank/DDBJ whole genome shotgun (WGS) entry which is preliminary data.</text>
</comment>
<feature type="region of interest" description="Disordered" evidence="1">
    <location>
        <begin position="152"/>
        <end position="174"/>
    </location>
</feature>
<dbReference type="GeneID" id="66105723"/>
<reference evidence="2" key="1">
    <citation type="submission" date="2020-11" db="EMBL/GenBank/DDBJ databases">
        <title>Adaptations for nitrogen fixation in a non-lichenized fungal sporocarp promotes dispersal by wood-feeding termites.</title>
        <authorList>
            <consortium name="DOE Joint Genome Institute"/>
            <person name="Koch R.A."/>
            <person name="Yoon G."/>
            <person name="Arayal U."/>
            <person name="Lail K."/>
            <person name="Amirebrahimi M."/>
            <person name="Labutti K."/>
            <person name="Lipzen A."/>
            <person name="Riley R."/>
            <person name="Barry K."/>
            <person name="Henrissat B."/>
            <person name="Grigoriev I.V."/>
            <person name="Herr J.R."/>
            <person name="Aime M.C."/>
        </authorList>
    </citation>
    <scope>NUCLEOTIDE SEQUENCE</scope>
    <source>
        <strain evidence="2">MCA 3950</strain>
    </source>
</reference>
<evidence type="ECO:0000256" key="1">
    <source>
        <dbReference type="SAM" id="MobiDB-lite"/>
    </source>
</evidence>
<dbReference type="RefSeq" id="XP_043040337.1">
    <property type="nucleotide sequence ID" value="XM_043183426.1"/>
</dbReference>